<proteinExistence type="predicted"/>
<feature type="transmembrane region" description="Helical" evidence="2">
    <location>
        <begin position="334"/>
        <end position="354"/>
    </location>
</feature>
<protein>
    <recommendedName>
        <fullName evidence="5">PLAC8 family protein</fullName>
    </recommendedName>
</protein>
<organism evidence="3 4">
    <name type="scientific">Arabis nemorensis</name>
    <dbReference type="NCBI Taxonomy" id="586526"/>
    <lineage>
        <taxon>Eukaryota</taxon>
        <taxon>Viridiplantae</taxon>
        <taxon>Streptophyta</taxon>
        <taxon>Embryophyta</taxon>
        <taxon>Tracheophyta</taxon>
        <taxon>Spermatophyta</taxon>
        <taxon>Magnoliopsida</taxon>
        <taxon>eudicotyledons</taxon>
        <taxon>Gunneridae</taxon>
        <taxon>Pentapetalae</taxon>
        <taxon>rosids</taxon>
        <taxon>malvids</taxon>
        <taxon>Brassicales</taxon>
        <taxon>Brassicaceae</taxon>
        <taxon>Arabideae</taxon>
        <taxon>Arabis</taxon>
    </lineage>
</organism>
<keyword evidence="2" id="KW-0812">Transmembrane</keyword>
<feature type="region of interest" description="Disordered" evidence="1">
    <location>
        <begin position="1"/>
        <end position="25"/>
    </location>
</feature>
<dbReference type="AlphaFoldDB" id="A0A565B6F2"/>
<evidence type="ECO:0000313" key="4">
    <source>
        <dbReference type="Proteomes" id="UP000489600"/>
    </source>
</evidence>
<name>A0A565B6F2_9BRAS</name>
<dbReference type="InterPro" id="IPR021369">
    <property type="entry name" value="DUF2985"/>
</dbReference>
<sequence length="549" mass="61744">MGSNCDGNLKAEIEESNGSGKSKVLSPLDVSLSRRNLISDGKPKSWSFSESSRIKLLKFGSPSAKFMKMAEARDEVSRSVTTTSSSSSHNLRERISGVLHRKIDWSSLMKMGKEWIRNPINMALFVWILVVAVSGAILFMVMTGMLNHALPKKSQRDAWFEVNNQILNGLFTLMCLYQHPKRFYHLVLLCRWKPEDITKLRKAYCKNGTYKPHEWMHIMVVVMLLHLNCFAQYALCGLNVGYRRSERPPIGVAICISAAIGAPAVAGLYTILSPLGKDYDDDSSVDEENQVQREEGSVNRRGALERRYSFASTSSVDGMVPVSNPQWSGGILDIWDDISLAYLSLFCTFCVFGWNMERVGFGNMYVHIATFILFCLAPFFIFNLAAVNIDNETVREALGISGILLCLFGLLYGGFWRIQMRKRFKLPSYKFCFGRAAISDCTLWLFCCWCSLAQEVRTANSYEIVEDKFCQRTQEQSSVSPLPREDGVFDPRFGLGSSPKNISGANSPSPSRFWKEAHSPNVQTPREKDEGKSEVVLTPPSPLSIHREA</sequence>
<dbReference type="OrthoDB" id="6407410at2759"/>
<comment type="caution">
    <text evidence="3">The sequence shown here is derived from an EMBL/GenBank/DDBJ whole genome shotgun (WGS) entry which is preliminary data.</text>
</comment>
<dbReference type="Proteomes" id="UP000489600">
    <property type="component" value="Unassembled WGS sequence"/>
</dbReference>
<dbReference type="NCBIfam" id="TIGR01571">
    <property type="entry name" value="A_thal_Cys_rich"/>
    <property type="match status" value="1"/>
</dbReference>
<evidence type="ECO:0008006" key="5">
    <source>
        <dbReference type="Google" id="ProtNLM"/>
    </source>
</evidence>
<feature type="transmembrane region" description="Helical" evidence="2">
    <location>
        <begin position="120"/>
        <end position="142"/>
    </location>
</feature>
<keyword evidence="2" id="KW-1133">Transmembrane helix</keyword>
<feature type="compositionally biased region" description="Polar residues" evidence="1">
    <location>
        <begin position="498"/>
        <end position="510"/>
    </location>
</feature>
<evidence type="ECO:0000256" key="2">
    <source>
        <dbReference type="SAM" id="Phobius"/>
    </source>
</evidence>
<dbReference type="InterPro" id="IPR006461">
    <property type="entry name" value="PLAC_motif_containing"/>
</dbReference>
<keyword evidence="4" id="KW-1185">Reference proteome</keyword>
<feature type="transmembrane region" description="Helical" evidence="2">
    <location>
        <begin position="250"/>
        <end position="272"/>
    </location>
</feature>
<keyword evidence="2" id="KW-0472">Membrane</keyword>
<feature type="transmembrane region" description="Helical" evidence="2">
    <location>
        <begin position="397"/>
        <end position="416"/>
    </location>
</feature>
<dbReference type="Pfam" id="PF11204">
    <property type="entry name" value="DUF2985"/>
    <property type="match status" value="1"/>
</dbReference>
<reference evidence="3" key="1">
    <citation type="submission" date="2019-07" db="EMBL/GenBank/DDBJ databases">
        <authorList>
            <person name="Dittberner H."/>
        </authorList>
    </citation>
    <scope>NUCLEOTIDE SEQUENCE [LARGE SCALE GENOMIC DNA]</scope>
</reference>
<feature type="transmembrane region" description="Helical" evidence="2">
    <location>
        <begin position="366"/>
        <end position="385"/>
    </location>
</feature>
<dbReference type="GO" id="GO:0009975">
    <property type="term" value="F:cyclase activity"/>
    <property type="evidence" value="ECO:0007669"/>
    <property type="project" value="TreeGrafter"/>
</dbReference>
<gene>
    <name evidence="3" type="ORF">ANE_LOCUS7622</name>
</gene>
<dbReference type="EMBL" id="CABITT030000003">
    <property type="protein sequence ID" value="VVA97177.1"/>
    <property type="molecule type" value="Genomic_DNA"/>
</dbReference>
<accession>A0A565B6F2</accession>
<dbReference type="PANTHER" id="PTHR31045">
    <property type="entry name" value="PLAC8 FAMILY PROTEIN-RELATED"/>
    <property type="match status" value="1"/>
</dbReference>
<feature type="region of interest" description="Disordered" evidence="1">
    <location>
        <begin position="492"/>
        <end position="549"/>
    </location>
</feature>
<evidence type="ECO:0000256" key="1">
    <source>
        <dbReference type="SAM" id="MobiDB-lite"/>
    </source>
</evidence>
<feature type="transmembrane region" description="Helical" evidence="2">
    <location>
        <begin position="215"/>
        <end position="238"/>
    </location>
</feature>
<evidence type="ECO:0000313" key="3">
    <source>
        <dbReference type="EMBL" id="VVA97177.1"/>
    </source>
</evidence>
<dbReference type="PANTHER" id="PTHR31045:SF30">
    <property type="entry name" value="PLAC8 FAMILY PROTEIN"/>
    <property type="match status" value="1"/>
</dbReference>
<dbReference type="GO" id="GO:0051762">
    <property type="term" value="P:sesquiterpene biosynthetic process"/>
    <property type="evidence" value="ECO:0007669"/>
    <property type="project" value="TreeGrafter"/>
</dbReference>
<dbReference type="Pfam" id="PF04749">
    <property type="entry name" value="PLAC8"/>
    <property type="match status" value="1"/>
</dbReference>